<comment type="similarity">
    <text evidence="1">Belongs to the bacterial solute-binding protein 1 family.</text>
</comment>
<dbReference type="SUPFAM" id="SSF53850">
    <property type="entry name" value="Periplasmic binding protein-like II"/>
    <property type="match status" value="1"/>
</dbReference>
<evidence type="ECO:0000256" key="1">
    <source>
        <dbReference type="ARBA" id="ARBA00008520"/>
    </source>
</evidence>
<dbReference type="GO" id="GO:0015768">
    <property type="term" value="P:maltose transport"/>
    <property type="evidence" value="ECO:0007669"/>
    <property type="project" value="TreeGrafter"/>
</dbReference>
<dbReference type="EMBL" id="CP034928">
    <property type="protein sequence ID" value="QAA76955.1"/>
    <property type="molecule type" value="Genomic_DNA"/>
</dbReference>
<dbReference type="Proteomes" id="UP000287233">
    <property type="component" value="Chromosome"/>
</dbReference>
<dbReference type="PANTHER" id="PTHR30061">
    <property type="entry name" value="MALTOSE-BINDING PERIPLASMIC PROTEIN"/>
    <property type="match status" value="1"/>
</dbReference>
<dbReference type="GO" id="GO:0042956">
    <property type="term" value="P:maltodextrin transmembrane transport"/>
    <property type="evidence" value="ECO:0007669"/>
    <property type="project" value="TreeGrafter"/>
</dbReference>
<dbReference type="InterPro" id="IPR006059">
    <property type="entry name" value="SBP"/>
</dbReference>
<evidence type="ECO:0000313" key="6">
    <source>
        <dbReference type="Proteomes" id="UP000287233"/>
    </source>
</evidence>
<proteinExistence type="inferred from homology"/>
<evidence type="ECO:0000313" key="5">
    <source>
        <dbReference type="EMBL" id="QAA76955.1"/>
    </source>
</evidence>
<reference evidence="6" key="1">
    <citation type="submission" date="2018-12" db="EMBL/GenBank/DDBJ databases">
        <title>Complete genome sequence of an uncultured bacterium of the candidate phylum Bipolaricaulota.</title>
        <authorList>
            <person name="Kadnikov V.V."/>
            <person name="Mardanov A.V."/>
            <person name="Beletsky A.V."/>
            <person name="Frank Y.A."/>
            <person name="Karnachuk O.V."/>
            <person name="Ravin N.V."/>
        </authorList>
    </citation>
    <scope>NUCLEOTIDE SEQUENCE [LARGE SCALE GENOMIC DNA]</scope>
</reference>
<feature type="signal peptide" evidence="4">
    <location>
        <begin position="1"/>
        <end position="23"/>
    </location>
</feature>
<accession>A0A410FV11</accession>
<dbReference type="PANTHER" id="PTHR30061:SF50">
    <property type="entry name" value="MALTOSE_MALTODEXTRIN-BINDING PERIPLASMIC PROTEIN"/>
    <property type="match status" value="1"/>
</dbReference>
<protein>
    <submittedName>
        <fullName evidence="5">ABC transporter, substrate-binding protein (Cluster 1, maltose/g3p/polyamine/iron)</fullName>
    </submittedName>
</protein>
<dbReference type="GO" id="GO:0055052">
    <property type="term" value="C:ATP-binding cassette (ABC) transporter complex, substrate-binding subunit-containing"/>
    <property type="evidence" value="ECO:0007669"/>
    <property type="project" value="TreeGrafter"/>
</dbReference>
<name>A0A410FV11_BIPS1</name>
<feature type="chain" id="PRO_5019121972" evidence="4">
    <location>
        <begin position="24"/>
        <end position="423"/>
    </location>
</feature>
<sequence>MKMRTWFGLLALAFGLVAVTAGAQIVTITYWQYEFASKVQMIDELIAEFEAQNPGIKVRHETFPYAVFAEKVATSVPAGVGPHIVNLYYGWLPAWQRAGYLQPLPEDTFPTDSIESEFAPLVRAAKIDGRYWGLPTAVRTLALFYNVDLFEENGISGPPETWDELISIAQKLTTYRGGRFVRAGFGMAPDGQDHHLVREILLRQFGGAPYSDDSRTVTYNTPEGEAALKFYTDFRLVHQIGEPDFPFPGVAGYYRDGFIAGLIGMIVDGSFAIGAITRNAPHRWAVAELPRLTPDGERHNFASFWMHGLTPLAQGAELEAAVRFLQFITSEQAMKRWVAWVGELPARLSLVDNPELVADPILGPFVAALPYSHATFFVDEAAQRAVMIDAVLRVIRDGMDPAESLRRAATEEQAILDRFWQAR</sequence>
<dbReference type="GO" id="GO:1901982">
    <property type="term" value="F:maltose binding"/>
    <property type="evidence" value="ECO:0007669"/>
    <property type="project" value="TreeGrafter"/>
</dbReference>
<dbReference type="Gene3D" id="3.40.190.10">
    <property type="entry name" value="Periplasmic binding protein-like II"/>
    <property type="match status" value="1"/>
</dbReference>
<gene>
    <name evidence="5" type="ORF">BIP78_1189</name>
</gene>
<dbReference type="KEGG" id="bih:BIP78_1189"/>
<dbReference type="Pfam" id="PF13416">
    <property type="entry name" value="SBP_bac_8"/>
    <property type="match status" value="1"/>
</dbReference>
<keyword evidence="3 4" id="KW-0732">Signal</keyword>
<evidence type="ECO:0000256" key="2">
    <source>
        <dbReference type="ARBA" id="ARBA00022448"/>
    </source>
</evidence>
<dbReference type="AlphaFoldDB" id="A0A410FV11"/>
<evidence type="ECO:0000256" key="4">
    <source>
        <dbReference type="SAM" id="SignalP"/>
    </source>
</evidence>
<organism evidence="5 6">
    <name type="scientific">Bipolaricaulis sibiricus</name>
    <dbReference type="NCBI Taxonomy" id="2501609"/>
    <lineage>
        <taxon>Bacteria</taxon>
        <taxon>Candidatus Bipolaricaulota</taxon>
        <taxon>Candidatus Bipolaricaulia</taxon>
        <taxon>Candidatus Bipolaricaulales</taxon>
        <taxon>Candidatus Bipolaricaulaceae</taxon>
        <taxon>Candidatus Bipolaricaulis</taxon>
    </lineage>
</organism>
<evidence type="ECO:0000256" key="3">
    <source>
        <dbReference type="ARBA" id="ARBA00022729"/>
    </source>
</evidence>
<keyword evidence="2" id="KW-0813">Transport</keyword>